<keyword evidence="4 5" id="KW-0963">Cytoplasm</keyword>
<dbReference type="GO" id="GO:0006282">
    <property type="term" value="P:regulation of DNA repair"/>
    <property type="evidence" value="ECO:0007669"/>
    <property type="project" value="UniProtKB-UniRule"/>
</dbReference>
<gene>
    <name evidence="5" type="primary">recX</name>
    <name evidence="8" type="ORF">HXK24_03240</name>
</gene>
<name>A0A9D5X3B1_9ACTN</name>
<proteinExistence type="inferred from homology"/>
<evidence type="ECO:0000256" key="5">
    <source>
        <dbReference type="HAMAP-Rule" id="MF_01114"/>
    </source>
</evidence>
<evidence type="ECO:0000313" key="8">
    <source>
        <dbReference type="EMBL" id="MBF4802824.1"/>
    </source>
</evidence>
<dbReference type="Pfam" id="PF21981">
    <property type="entry name" value="RecX_HTH3"/>
    <property type="match status" value="1"/>
</dbReference>
<evidence type="ECO:0000256" key="2">
    <source>
        <dbReference type="ARBA" id="ARBA00009695"/>
    </source>
</evidence>
<feature type="domain" description="RecX second three-helical" evidence="6">
    <location>
        <begin position="124"/>
        <end position="158"/>
    </location>
</feature>
<dbReference type="InterPro" id="IPR053925">
    <property type="entry name" value="RecX_HTH_3rd"/>
</dbReference>
<dbReference type="InterPro" id="IPR036388">
    <property type="entry name" value="WH-like_DNA-bd_sf"/>
</dbReference>
<dbReference type="PANTHER" id="PTHR33602">
    <property type="entry name" value="REGULATORY PROTEIN RECX FAMILY PROTEIN"/>
    <property type="match status" value="1"/>
</dbReference>
<dbReference type="AlphaFoldDB" id="A0A9D5X3B1"/>
<feature type="domain" description="RecX third three-helical" evidence="7">
    <location>
        <begin position="172"/>
        <end position="211"/>
    </location>
</feature>
<evidence type="ECO:0000259" key="7">
    <source>
        <dbReference type="Pfam" id="PF21981"/>
    </source>
</evidence>
<dbReference type="Gene3D" id="1.10.10.10">
    <property type="entry name" value="Winged helix-like DNA-binding domain superfamily/Winged helix DNA-binding domain"/>
    <property type="match status" value="2"/>
</dbReference>
<comment type="similarity">
    <text evidence="2 5">Belongs to the RecX family.</text>
</comment>
<comment type="caution">
    <text evidence="8">The sequence shown here is derived from an EMBL/GenBank/DDBJ whole genome shotgun (WGS) entry which is preliminary data.</text>
</comment>
<dbReference type="HAMAP" id="MF_01114">
    <property type="entry name" value="RecX"/>
    <property type="match status" value="1"/>
</dbReference>
<dbReference type="InterPro" id="IPR003783">
    <property type="entry name" value="Regulatory_RecX"/>
</dbReference>
<comment type="subcellular location">
    <subcellularLocation>
        <location evidence="1 5">Cytoplasm</location>
    </subcellularLocation>
</comment>
<dbReference type="PANTHER" id="PTHR33602:SF1">
    <property type="entry name" value="REGULATORY PROTEIN RECX FAMILY PROTEIN"/>
    <property type="match status" value="1"/>
</dbReference>
<sequence length="224" mass="25148">MSEISWTIELPQKKQAVLGQAKPKAKIILETEVGGTEEFFVPPTVARALLSKEKDGVFTPSSRNEFLYEVKEISTQCIKARIEALIVKRDYSTAELQKKLMLDGYQKNVRDAAVQRAVEVGLVNDSRFADVYIRSKISQGWGPLKIKTEISKKGIEVETLSGWPDAYFSDVDEFEVAYSLAQRKHLSGKNDYEKLVRFLATKGYSFSIASSVAKKILDENALSE</sequence>
<comment type="function">
    <text evidence="5">Modulates RecA activity.</text>
</comment>
<protein>
    <recommendedName>
        <fullName evidence="3 5">Regulatory protein RecX</fullName>
    </recommendedName>
</protein>
<organism evidence="8 9">
    <name type="scientific">Lancefieldella parvula</name>
    <dbReference type="NCBI Taxonomy" id="1382"/>
    <lineage>
        <taxon>Bacteria</taxon>
        <taxon>Bacillati</taxon>
        <taxon>Actinomycetota</taxon>
        <taxon>Coriobacteriia</taxon>
        <taxon>Coriobacteriales</taxon>
        <taxon>Atopobiaceae</taxon>
        <taxon>Lancefieldella</taxon>
    </lineage>
</organism>
<evidence type="ECO:0000256" key="3">
    <source>
        <dbReference type="ARBA" id="ARBA00018111"/>
    </source>
</evidence>
<dbReference type="GO" id="GO:0005737">
    <property type="term" value="C:cytoplasm"/>
    <property type="evidence" value="ECO:0007669"/>
    <property type="project" value="UniProtKB-SubCell"/>
</dbReference>
<dbReference type="InterPro" id="IPR053924">
    <property type="entry name" value="RecX_HTH_2nd"/>
</dbReference>
<evidence type="ECO:0000256" key="4">
    <source>
        <dbReference type="ARBA" id="ARBA00022490"/>
    </source>
</evidence>
<evidence type="ECO:0000313" key="9">
    <source>
        <dbReference type="Proteomes" id="UP000787322"/>
    </source>
</evidence>
<accession>A0A9D5X3B1</accession>
<reference evidence="8" key="1">
    <citation type="submission" date="2020-04" db="EMBL/GenBank/DDBJ databases">
        <title>Deep metagenomics examines the oral microbiome during advanced dental caries in children, revealing novel taxa and co-occurrences with host molecules.</title>
        <authorList>
            <person name="Baker J.L."/>
            <person name="Morton J.T."/>
            <person name="Dinis M."/>
            <person name="Alvarez R."/>
            <person name="Tran N.C."/>
            <person name="Knight R."/>
            <person name="Edlund A."/>
        </authorList>
    </citation>
    <scope>NUCLEOTIDE SEQUENCE</scope>
    <source>
        <strain evidence="8">JCVI_3_bin.11</strain>
    </source>
</reference>
<dbReference type="Pfam" id="PF02631">
    <property type="entry name" value="RecX_HTH2"/>
    <property type="match status" value="1"/>
</dbReference>
<dbReference type="EMBL" id="JABZGU010000055">
    <property type="protein sequence ID" value="MBF4802824.1"/>
    <property type="molecule type" value="Genomic_DNA"/>
</dbReference>
<evidence type="ECO:0000259" key="6">
    <source>
        <dbReference type="Pfam" id="PF02631"/>
    </source>
</evidence>
<dbReference type="Proteomes" id="UP000787322">
    <property type="component" value="Unassembled WGS sequence"/>
</dbReference>
<evidence type="ECO:0000256" key="1">
    <source>
        <dbReference type="ARBA" id="ARBA00004496"/>
    </source>
</evidence>